<evidence type="ECO:0000256" key="7">
    <source>
        <dbReference type="ARBA" id="ARBA00029693"/>
    </source>
</evidence>
<comment type="similarity">
    <text evidence="1">Belongs to the peroxin-13 family.</text>
</comment>
<evidence type="ECO:0000256" key="1">
    <source>
        <dbReference type="ARBA" id="ARBA00006033"/>
    </source>
</evidence>
<comment type="caution">
    <text evidence="10">The sequence shown here is derived from an EMBL/GenBank/DDBJ whole genome shotgun (WGS) entry which is preliminary data.</text>
</comment>
<dbReference type="GO" id="GO:0005778">
    <property type="term" value="C:peroxisomal membrane"/>
    <property type="evidence" value="ECO:0007669"/>
    <property type="project" value="UniProtKB-SubCell"/>
</dbReference>
<accession>A0ABD3H9E1</accession>
<dbReference type="Proteomes" id="UP001633002">
    <property type="component" value="Unassembled WGS sequence"/>
</dbReference>
<reference evidence="10 11" key="1">
    <citation type="submission" date="2024-09" db="EMBL/GenBank/DDBJ databases">
        <title>Chromosome-scale assembly of Riccia sorocarpa.</title>
        <authorList>
            <person name="Paukszto L."/>
        </authorList>
    </citation>
    <scope>NUCLEOTIDE SEQUENCE [LARGE SCALE GENOMIC DNA]</scope>
    <source>
        <strain evidence="10">LP-2024</strain>
        <tissue evidence="10">Aerial parts of the thallus</tissue>
    </source>
</reference>
<feature type="region of interest" description="Disordered" evidence="9">
    <location>
        <begin position="286"/>
        <end position="325"/>
    </location>
</feature>
<dbReference type="GO" id="GO:0015031">
    <property type="term" value="P:protein transport"/>
    <property type="evidence" value="ECO:0007669"/>
    <property type="project" value="UniProtKB-KW"/>
</dbReference>
<dbReference type="PANTHER" id="PTHR19332">
    <property type="entry name" value="PEROXISOMAL MEMBRANE PROTEIN PEX13"/>
    <property type="match status" value="1"/>
</dbReference>
<name>A0ABD3H9E1_9MARC</name>
<comment type="subcellular location">
    <subcellularLocation>
        <location evidence="8">Peroxisome membrane</location>
    </subcellularLocation>
</comment>
<sequence length="325" mass="32747">MATPGRSAPPPKPWERAGAAAGSSGPSPFAPASNTGSTAAAVTSAGTATTEAQKEEVARNTQNVAGSTVGRPMPPRPWETNSSTGYGTSGYGTGTMNTYNRGGYGGYGSGSGTYGSSYGGYGGSSMYGGSGYGGSMYGSGGYGGSMYGGGMYGNRVGGYGGMGMGGGMGGYGMGGGMGGYGMGGMGGYGMGGMPGDPNNPNGPPPPQAPGFWISMLNGLQGVMHFFGRLSILVDENTQAFHFFITALLQLCDRAGVLYGELARFVLRLLGFRTGAKARARSKAAARALEGGDIHPGQQPGQEMMVKPSAPEPAWDNVWPENGPTS</sequence>
<evidence type="ECO:0000256" key="2">
    <source>
        <dbReference type="ARBA" id="ARBA00022448"/>
    </source>
</evidence>
<evidence type="ECO:0000256" key="8">
    <source>
        <dbReference type="ARBA" id="ARBA00046271"/>
    </source>
</evidence>
<evidence type="ECO:0000256" key="5">
    <source>
        <dbReference type="ARBA" id="ARBA00023136"/>
    </source>
</evidence>
<dbReference type="InterPro" id="IPR035463">
    <property type="entry name" value="Pex13"/>
</dbReference>
<evidence type="ECO:0000313" key="10">
    <source>
        <dbReference type="EMBL" id="KAL3687456.1"/>
    </source>
</evidence>
<evidence type="ECO:0000256" key="4">
    <source>
        <dbReference type="ARBA" id="ARBA00023010"/>
    </source>
</evidence>
<dbReference type="AlphaFoldDB" id="A0ABD3H9E1"/>
<evidence type="ECO:0000256" key="3">
    <source>
        <dbReference type="ARBA" id="ARBA00022927"/>
    </source>
</evidence>
<feature type="compositionally biased region" description="Low complexity" evidence="9">
    <location>
        <begin position="17"/>
        <end position="50"/>
    </location>
</feature>
<proteinExistence type="inferred from homology"/>
<organism evidence="10 11">
    <name type="scientific">Riccia sorocarpa</name>
    <dbReference type="NCBI Taxonomy" id="122646"/>
    <lineage>
        <taxon>Eukaryota</taxon>
        <taxon>Viridiplantae</taxon>
        <taxon>Streptophyta</taxon>
        <taxon>Embryophyta</taxon>
        <taxon>Marchantiophyta</taxon>
        <taxon>Marchantiopsida</taxon>
        <taxon>Marchantiidae</taxon>
        <taxon>Marchantiales</taxon>
        <taxon>Ricciaceae</taxon>
        <taxon>Riccia</taxon>
    </lineage>
</organism>
<keyword evidence="4" id="KW-0811">Translocation</keyword>
<evidence type="ECO:0000256" key="9">
    <source>
        <dbReference type="SAM" id="MobiDB-lite"/>
    </source>
</evidence>
<keyword evidence="3" id="KW-0653">Protein transport</keyword>
<keyword evidence="6" id="KW-0576">Peroxisome</keyword>
<dbReference type="EMBL" id="JBJQOH010000004">
    <property type="protein sequence ID" value="KAL3687456.1"/>
    <property type="molecule type" value="Genomic_DNA"/>
</dbReference>
<feature type="region of interest" description="Disordered" evidence="9">
    <location>
        <begin position="1"/>
        <end position="91"/>
    </location>
</feature>
<protein>
    <recommendedName>
        <fullName evidence="7">Peroxin-13</fullName>
    </recommendedName>
</protein>
<keyword evidence="5" id="KW-0472">Membrane</keyword>
<gene>
    <name evidence="10" type="ORF">R1sor_013765</name>
</gene>
<keyword evidence="11" id="KW-1185">Reference proteome</keyword>
<dbReference type="PANTHER" id="PTHR19332:SF1">
    <property type="entry name" value="PEROXISOMAL MEMBRANE PROTEIN PEX13"/>
    <property type="match status" value="1"/>
</dbReference>
<evidence type="ECO:0000313" key="11">
    <source>
        <dbReference type="Proteomes" id="UP001633002"/>
    </source>
</evidence>
<evidence type="ECO:0000256" key="6">
    <source>
        <dbReference type="ARBA" id="ARBA00023140"/>
    </source>
</evidence>
<keyword evidence="2" id="KW-0813">Transport</keyword>